<name>A0ABD0J2P1_9CAEN</name>
<accession>A0ABD0J2P1</accession>
<evidence type="ECO:0000313" key="1">
    <source>
        <dbReference type="EMBL" id="KAK7453357.1"/>
    </source>
</evidence>
<reference evidence="1 2" key="1">
    <citation type="journal article" date="2023" name="Sci. Data">
        <title>Genome assembly of the Korean intertidal mud-creeper Batillaria attramentaria.</title>
        <authorList>
            <person name="Patra A.K."/>
            <person name="Ho P.T."/>
            <person name="Jun S."/>
            <person name="Lee S.J."/>
            <person name="Kim Y."/>
            <person name="Won Y.J."/>
        </authorList>
    </citation>
    <scope>NUCLEOTIDE SEQUENCE [LARGE SCALE GENOMIC DNA]</scope>
    <source>
        <strain evidence="1">Wonlab-2016</strain>
    </source>
</reference>
<sequence>MSGDLQRPSESLVGEGSLLSSAFRDGERKLPMDQKKLSEIMHLQVVTANKTYSVDGREIMFLETPDYQALCLRKVCRTRRNCDLWWGRWLPR</sequence>
<comment type="caution">
    <text evidence="1">The sequence shown here is derived from an EMBL/GenBank/DDBJ whole genome shotgun (WGS) entry which is preliminary data.</text>
</comment>
<dbReference type="EMBL" id="JACVVK020000709">
    <property type="protein sequence ID" value="KAK7453357.1"/>
    <property type="molecule type" value="Genomic_DNA"/>
</dbReference>
<dbReference type="Proteomes" id="UP001519460">
    <property type="component" value="Unassembled WGS sequence"/>
</dbReference>
<organism evidence="1 2">
    <name type="scientific">Batillaria attramentaria</name>
    <dbReference type="NCBI Taxonomy" id="370345"/>
    <lineage>
        <taxon>Eukaryota</taxon>
        <taxon>Metazoa</taxon>
        <taxon>Spiralia</taxon>
        <taxon>Lophotrochozoa</taxon>
        <taxon>Mollusca</taxon>
        <taxon>Gastropoda</taxon>
        <taxon>Caenogastropoda</taxon>
        <taxon>Sorbeoconcha</taxon>
        <taxon>Cerithioidea</taxon>
        <taxon>Batillariidae</taxon>
        <taxon>Batillaria</taxon>
    </lineage>
</organism>
<proteinExistence type="predicted"/>
<evidence type="ECO:0000313" key="2">
    <source>
        <dbReference type="Proteomes" id="UP001519460"/>
    </source>
</evidence>
<gene>
    <name evidence="1" type="ORF">BaRGS_00039648</name>
</gene>
<protein>
    <submittedName>
        <fullName evidence="1">Uncharacterized protein</fullName>
    </submittedName>
</protein>
<keyword evidence="2" id="KW-1185">Reference proteome</keyword>
<dbReference type="AlphaFoldDB" id="A0ABD0J2P1"/>